<accession>A0A1C0AQ93</accession>
<dbReference type="AlphaFoldDB" id="A0A1C0AQ93"/>
<keyword evidence="1" id="KW-0472">Membrane</keyword>
<dbReference type="RefSeq" id="WP_068750973.1">
    <property type="nucleotide sequence ID" value="NZ_LR214441.1"/>
</dbReference>
<comment type="caution">
    <text evidence="2">The sequence shown here is derived from an EMBL/GenBank/DDBJ whole genome shotgun (WGS) entry which is preliminary data.</text>
</comment>
<protein>
    <recommendedName>
        <fullName evidence="4">DUF624 domain-containing protein</fullName>
    </recommendedName>
</protein>
<keyword evidence="1" id="KW-1133">Transmembrane helix</keyword>
<dbReference type="Proteomes" id="UP000093501">
    <property type="component" value="Unassembled WGS sequence"/>
</dbReference>
<keyword evidence="3" id="KW-1185">Reference proteome</keyword>
<organism evidence="2 3">
    <name type="scientific">Tessaracoccus lapidicaptus</name>
    <dbReference type="NCBI Taxonomy" id="1427523"/>
    <lineage>
        <taxon>Bacteria</taxon>
        <taxon>Bacillati</taxon>
        <taxon>Actinomycetota</taxon>
        <taxon>Actinomycetes</taxon>
        <taxon>Propionibacteriales</taxon>
        <taxon>Propionibacteriaceae</taxon>
        <taxon>Tessaracoccus</taxon>
    </lineage>
</organism>
<dbReference type="InterPro" id="IPR006938">
    <property type="entry name" value="DUF624"/>
</dbReference>
<feature type="transmembrane region" description="Helical" evidence="1">
    <location>
        <begin position="119"/>
        <end position="143"/>
    </location>
</feature>
<keyword evidence="1" id="KW-0812">Transmembrane</keyword>
<reference evidence="3" key="1">
    <citation type="submission" date="2016-07" db="EMBL/GenBank/DDBJ databases">
        <authorList>
            <person name="Florea S."/>
            <person name="Webb J.S."/>
            <person name="Jaromczyk J."/>
            <person name="Schardl C.L."/>
        </authorList>
    </citation>
    <scope>NUCLEOTIDE SEQUENCE [LARGE SCALE GENOMIC DNA]</scope>
    <source>
        <strain evidence="3">IPBSL-7</strain>
    </source>
</reference>
<dbReference type="Pfam" id="PF04854">
    <property type="entry name" value="DUF624"/>
    <property type="match status" value="1"/>
</dbReference>
<proteinExistence type="predicted"/>
<gene>
    <name evidence="2" type="ORF">BCR15_01635</name>
</gene>
<feature type="transmembrane region" description="Helical" evidence="1">
    <location>
        <begin position="34"/>
        <end position="54"/>
    </location>
</feature>
<dbReference type="EMBL" id="MBQD01000011">
    <property type="protein sequence ID" value="OCL36588.1"/>
    <property type="molecule type" value="Genomic_DNA"/>
</dbReference>
<feature type="transmembrane region" description="Helical" evidence="1">
    <location>
        <begin position="174"/>
        <end position="205"/>
    </location>
</feature>
<evidence type="ECO:0008006" key="4">
    <source>
        <dbReference type="Google" id="ProtNLM"/>
    </source>
</evidence>
<sequence>MGDQGLRRPRRAGSDDGGWSHVAMRWLTRLTQPVEITLCWAVGVLAGGVILGWLPAGVAAGAVLSRLGTPDASASPVGEFFRSWRRHLWRANAVGWPATVALLIMAVNIWVLSRGGEPWMPVVLGLTLLLAAWLMLATGYLMALLDRPALSGAPASSLWRLALAMPALSPGTSAAWVVTVAALLVVAVAVPPVGLLFGPGAFAWVTGWLTRRGLESASVVGSEG</sequence>
<feature type="transmembrane region" description="Helical" evidence="1">
    <location>
        <begin position="93"/>
        <end position="112"/>
    </location>
</feature>
<evidence type="ECO:0000256" key="1">
    <source>
        <dbReference type="SAM" id="Phobius"/>
    </source>
</evidence>
<evidence type="ECO:0000313" key="3">
    <source>
        <dbReference type="Proteomes" id="UP000093501"/>
    </source>
</evidence>
<name>A0A1C0AQ93_9ACTN</name>
<evidence type="ECO:0000313" key="2">
    <source>
        <dbReference type="EMBL" id="OCL36588.1"/>
    </source>
</evidence>